<dbReference type="AlphaFoldDB" id="A0A0M9VMD0"/>
<gene>
    <name evidence="3" type="ORF">XI38_01465</name>
</gene>
<dbReference type="Proteomes" id="UP000037737">
    <property type="component" value="Unassembled WGS sequence"/>
</dbReference>
<feature type="domain" description="M23ase beta-sheet core" evidence="2">
    <location>
        <begin position="394"/>
        <end position="490"/>
    </location>
</feature>
<feature type="region of interest" description="Disordered" evidence="1">
    <location>
        <begin position="315"/>
        <end position="368"/>
    </location>
</feature>
<accession>A0A0M9VMD0</accession>
<evidence type="ECO:0000313" key="4">
    <source>
        <dbReference type="Proteomes" id="UP000037737"/>
    </source>
</evidence>
<feature type="compositionally biased region" description="Gly residues" evidence="1">
    <location>
        <begin position="327"/>
        <end position="365"/>
    </location>
</feature>
<evidence type="ECO:0000259" key="2">
    <source>
        <dbReference type="Pfam" id="PF01551"/>
    </source>
</evidence>
<protein>
    <submittedName>
        <fullName evidence="3">Peptidase M23</fullName>
    </submittedName>
</protein>
<reference evidence="3" key="1">
    <citation type="submission" date="2015-04" db="EMBL/GenBank/DDBJ databases">
        <title>Complete genome sequence of Microbacterium chocolatum SIT 101, a bacterium enantioselectively hydrolyzing mesomeric diesters.</title>
        <authorList>
            <person name="Li X."/>
            <person name="Xu Y."/>
        </authorList>
    </citation>
    <scope>NUCLEOTIDE SEQUENCE [LARGE SCALE GENOMIC DNA]</scope>
    <source>
        <strain evidence="3">SIT 101</strain>
    </source>
</reference>
<dbReference type="PANTHER" id="PTHR21666">
    <property type="entry name" value="PEPTIDASE-RELATED"/>
    <property type="match status" value="1"/>
</dbReference>
<dbReference type="PANTHER" id="PTHR21666:SF270">
    <property type="entry name" value="MUREIN HYDROLASE ACTIVATOR ENVC"/>
    <property type="match status" value="1"/>
</dbReference>
<evidence type="ECO:0000313" key="3">
    <source>
        <dbReference type="EMBL" id="KOS12099.1"/>
    </source>
</evidence>
<dbReference type="PROSITE" id="PS51318">
    <property type="entry name" value="TAT"/>
    <property type="match status" value="1"/>
</dbReference>
<dbReference type="InterPro" id="IPR016047">
    <property type="entry name" value="M23ase_b-sheet_dom"/>
</dbReference>
<proteinExistence type="predicted"/>
<keyword evidence="4" id="KW-1185">Reference proteome</keyword>
<dbReference type="Pfam" id="PF01551">
    <property type="entry name" value="Peptidase_M23"/>
    <property type="match status" value="1"/>
</dbReference>
<evidence type="ECO:0000256" key="1">
    <source>
        <dbReference type="SAM" id="MobiDB-lite"/>
    </source>
</evidence>
<organism evidence="3 4">
    <name type="scientific">Microbacterium aurantiacum</name>
    <dbReference type="NCBI Taxonomy" id="162393"/>
    <lineage>
        <taxon>Bacteria</taxon>
        <taxon>Bacillati</taxon>
        <taxon>Actinomycetota</taxon>
        <taxon>Actinomycetes</taxon>
        <taxon>Micrococcales</taxon>
        <taxon>Microbacteriaceae</taxon>
        <taxon>Microbacterium</taxon>
    </lineage>
</organism>
<name>A0A0M9VMD0_9MICO</name>
<dbReference type="OrthoDB" id="1099523at2"/>
<dbReference type="EMBL" id="LAVO01000001">
    <property type="protein sequence ID" value="KOS12099.1"/>
    <property type="molecule type" value="Genomic_DNA"/>
</dbReference>
<dbReference type="InterPro" id="IPR006311">
    <property type="entry name" value="TAT_signal"/>
</dbReference>
<dbReference type="PATRIC" id="fig|84292.3.peg.309"/>
<dbReference type="CDD" id="cd12797">
    <property type="entry name" value="M23_peptidase"/>
    <property type="match status" value="1"/>
</dbReference>
<comment type="caution">
    <text evidence="3">The sequence shown here is derived from an EMBL/GenBank/DDBJ whole genome shotgun (WGS) entry which is preliminary data.</text>
</comment>
<dbReference type="SUPFAM" id="SSF51261">
    <property type="entry name" value="Duplicated hybrid motif"/>
    <property type="match status" value="1"/>
</dbReference>
<dbReference type="InterPro" id="IPR011055">
    <property type="entry name" value="Dup_hybrid_motif"/>
</dbReference>
<sequence>MLRRGREVAVHSDDASDDCGCAPTAAERARLWPVVNRRNALGLGLIGAATLGTLAGPMMPAAFAADYPTWDDVKRARANEAAKRSEISRIEGLIRSLADDVTAKRAEAERLADEFYVAQQEYFAAAYRADQLQAEADTQAAAAVDAANKAGRVAAQLYRQGGDDTSLELFFAGSAASADDLLSRLGTMDKLIQRNQAVYAEAITARDSAQNLSDLALQQRTERDRLQRIAEEKMVASQQAAAAAEAALQAEQSNRVRLEAQLAALRDTTSKTVAEYEEGVRVREEAERKAREEAERRAREEAERLARLERERLAREQREREEAAANNGGGNSGGGGGGGGGGNSGGGGGGGGGNSGGGGGGGGNGWARPSAGWRTSGYGPRSVQCGSGYCSSGFHYGVDLAAGCSAGIYAAAAGTVVYSGYNGGYGNYIKIDHGGGISTGYAHIRSGGLFVGYGQRVGAGQLIAAEGNTGNSFGCHLHFEAYVNGGTVNPIDFLAARGIWV</sequence>
<dbReference type="InterPro" id="IPR050570">
    <property type="entry name" value="Cell_wall_metabolism_enzyme"/>
</dbReference>
<dbReference type="KEGG" id="mcw:A8L33_04820"/>
<dbReference type="Gene3D" id="2.70.70.10">
    <property type="entry name" value="Glucose Permease (Domain IIA)"/>
    <property type="match status" value="1"/>
</dbReference>
<dbReference type="GO" id="GO:0004222">
    <property type="term" value="F:metalloendopeptidase activity"/>
    <property type="evidence" value="ECO:0007669"/>
    <property type="project" value="TreeGrafter"/>
</dbReference>